<keyword evidence="3" id="KW-1185">Reference proteome</keyword>
<dbReference type="Proteomes" id="UP000593575">
    <property type="component" value="Unassembled WGS sequence"/>
</dbReference>
<protein>
    <recommendedName>
        <fullName evidence="1">DUF8040 domain-containing protein</fullName>
    </recommendedName>
</protein>
<evidence type="ECO:0000259" key="1">
    <source>
        <dbReference type="Pfam" id="PF26138"/>
    </source>
</evidence>
<dbReference type="AlphaFoldDB" id="A0A7J9J0Q4"/>
<feature type="domain" description="DUF8040" evidence="1">
    <location>
        <begin position="3"/>
        <end position="57"/>
    </location>
</feature>
<evidence type="ECO:0000313" key="2">
    <source>
        <dbReference type="EMBL" id="MBA0827971.1"/>
    </source>
</evidence>
<gene>
    <name evidence="2" type="ORF">Goarm_012705</name>
</gene>
<reference evidence="2 3" key="1">
    <citation type="journal article" date="2019" name="Genome Biol. Evol.">
        <title>Insights into the evolution of the New World diploid cottons (Gossypium, subgenus Houzingenia) based on genome sequencing.</title>
        <authorList>
            <person name="Grover C.E."/>
            <person name="Arick M.A. 2nd"/>
            <person name="Thrash A."/>
            <person name="Conover J.L."/>
            <person name="Sanders W.S."/>
            <person name="Peterson D.G."/>
            <person name="Frelichowski J.E."/>
            <person name="Scheffler J.A."/>
            <person name="Scheffler B.E."/>
            <person name="Wendel J.F."/>
        </authorList>
    </citation>
    <scope>NUCLEOTIDE SEQUENCE [LARGE SCALE GENOMIC DNA]</scope>
    <source>
        <strain evidence="2">6</strain>
        <tissue evidence="2">Leaf</tissue>
    </source>
</reference>
<comment type="caution">
    <text evidence="2">The sequence shown here is derived from an EMBL/GenBank/DDBJ whole genome shotgun (WGS) entry which is preliminary data.</text>
</comment>
<name>A0A7J9J0Q4_9ROSI</name>
<proteinExistence type="predicted"/>
<feature type="non-terminal residue" evidence="2">
    <location>
        <position position="57"/>
    </location>
</feature>
<accession>A0A7J9J0Q4</accession>
<sequence>MINFRMSKIVFTSLLRVLKIRYNLQTSRHICSCEMLGIILYILGTSAKVSQYQERFQ</sequence>
<dbReference type="Pfam" id="PF26138">
    <property type="entry name" value="DUF8040"/>
    <property type="match status" value="1"/>
</dbReference>
<dbReference type="InterPro" id="IPR058353">
    <property type="entry name" value="DUF8040"/>
</dbReference>
<organism evidence="2 3">
    <name type="scientific">Gossypium armourianum</name>
    <dbReference type="NCBI Taxonomy" id="34283"/>
    <lineage>
        <taxon>Eukaryota</taxon>
        <taxon>Viridiplantae</taxon>
        <taxon>Streptophyta</taxon>
        <taxon>Embryophyta</taxon>
        <taxon>Tracheophyta</taxon>
        <taxon>Spermatophyta</taxon>
        <taxon>Magnoliopsida</taxon>
        <taxon>eudicotyledons</taxon>
        <taxon>Gunneridae</taxon>
        <taxon>Pentapetalae</taxon>
        <taxon>rosids</taxon>
        <taxon>malvids</taxon>
        <taxon>Malvales</taxon>
        <taxon>Malvaceae</taxon>
        <taxon>Malvoideae</taxon>
        <taxon>Gossypium</taxon>
    </lineage>
</organism>
<evidence type="ECO:0000313" key="3">
    <source>
        <dbReference type="Proteomes" id="UP000593575"/>
    </source>
</evidence>
<dbReference type="EMBL" id="JABFAE010000005">
    <property type="protein sequence ID" value="MBA0827971.1"/>
    <property type="molecule type" value="Genomic_DNA"/>
</dbReference>